<dbReference type="InterPro" id="IPR045308">
    <property type="entry name" value="UbiB_bact"/>
</dbReference>
<dbReference type="GO" id="GO:0005524">
    <property type="term" value="F:ATP binding"/>
    <property type="evidence" value="ECO:0007669"/>
    <property type="project" value="UniProtKB-KW"/>
</dbReference>
<dbReference type="OrthoDB" id="9795390at2"/>
<evidence type="ECO:0000256" key="1">
    <source>
        <dbReference type="ARBA" id="ARBA00005020"/>
    </source>
</evidence>
<keyword evidence="15" id="KW-1185">Reference proteome</keyword>
<dbReference type="InterPro" id="IPR004147">
    <property type="entry name" value="ABC1_dom"/>
</dbReference>
<dbReference type="AlphaFoldDB" id="C5BRL4"/>
<evidence type="ECO:0000313" key="14">
    <source>
        <dbReference type="EMBL" id="ACR13222.1"/>
    </source>
</evidence>
<dbReference type="InterPro" id="IPR011009">
    <property type="entry name" value="Kinase-like_dom_sf"/>
</dbReference>
<evidence type="ECO:0000256" key="2">
    <source>
        <dbReference type="ARBA" id="ARBA00009670"/>
    </source>
</evidence>
<gene>
    <name evidence="14" type="primary">ubiB</name>
    <name evidence="14" type="ordered locus">TERTU_3597</name>
</gene>
<dbReference type="Pfam" id="PF03109">
    <property type="entry name" value="ABC1"/>
    <property type="match status" value="1"/>
</dbReference>
<accession>C5BRL4</accession>
<evidence type="ECO:0000256" key="10">
    <source>
        <dbReference type="ARBA" id="ARBA00022840"/>
    </source>
</evidence>
<evidence type="ECO:0000256" key="9">
    <source>
        <dbReference type="ARBA" id="ARBA00022777"/>
    </source>
</evidence>
<keyword evidence="12" id="KW-0472">Membrane</keyword>
<dbReference type="UniPathway" id="UPA00232"/>
<evidence type="ECO:0000256" key="5">
    <source>
        <dbReference type="ARBA" id="ARBA00022679"/>
    </source>
</evidence>
<dbReference type="KEGG" id="ttu:TERTU_3597"/>
<evidence type="ECO:0000256" key="3">
    <source>
        <dbReference type="ARBA" id="ARBA00022475"/>
    </source>
</evidence>
<dbReference type="InterPro" id="IPR010232">
    <property type="entry name" value="UbiB"/>
</dbReference>
<evidence type="ECO:0000256" key="6">
    <source>
        <dbReference type="ARBA" id="ARBA00022688"/>
    </source>
</evidence>
<keyword evidence="3" id="KW-1003">Cell membrane</keyword>
<keyword evidence="7" id="KW-0812">Transmembrane</keyword>
<dbReference type="EC" id="1.14.13.-" evidence="14"/>
<dbReference type="PANTHER" id="PTHR10566">
    <property type="entry name" value="CHAPERONE-ACTIVITY OF BC1 COMPLEX CABC1 -RELATED"/>
    <property type="match status" value="1"/>
</dbReference>
<dbReference type="eggNOG" id="COG0661">
    <property type="taxonomic scope" value="Bacteria"/>
</dbReference>
<dbReference type="HOGENOM" id="CLU_006533_0_0_6"/>
<dbReference type="CDD" id="cd13972">
    <property type="entry name" value="UbiB"/>
    <property type="match status" value="1"/>
</dbReference>
<dbReference type="NCBIfam" id="NF003404">
    <property type="entry name" value="PRK04750.1"/>
    <property type="match status" value="1"/>
</dbReference>
<keyword evidence="6" id="KW-0831">Ubiquinone biosynthesis</keyword>
<reference evidence="14 15" key="1">
    <citation type="journal article" date="2009" name="PLoS ONE">
        <title>The complete genome of Teredinibacter turnerae T7901: an intracellular endosymbiont of marine wood-boring bivalves (shipworms).</title>
        <authorList>
            <person name="Yang J.C."/>
            <person name="Madupu R."/>
            <person name="Durkin A.S."/>
            <person name="Ekborg N.A."/>
            <person name="Pedamallu C.S."/>
            <person name="Hostetler J.B."/>
            <person name="Radune D."/>
            <person name="Toms B.S."/>
            <person name="Henrissat B."/>
            <person name="Coutinho P.M."/>
            <person name="Schwarz S."/>
            <person name="Field L."/>
            <person name="Trindade-Silva A.E."/>
            <person name="Soares C.A.G."/>
            <person name="Elshahawi S."/>
            <person name="Hanora A."/>
            <person name="Schmidt E.W."/>
            <person name="Haygood M.G."/>
            <person name="Posfai J."/>
            <person name="Benner J."/>
            <person name="Madinger C."/>
            <person name="Nove J."/>
            <person name="Anton B."/>
            <person name="Chaudhary K."/>
            <person name="Foster J."/>
            <person name="Holman A."/>
            <person name="Kumar S."/>
            <person name="Lessard P.A."/>
            <person name="Luyten Y.A."/>
            <person name="Slatko B."/>
            <person name="Wood N."/>
            <person name="Wu B."/>
            <person name="Teplitski M."/>
            <person name="Mougous J.D."/>
            <person name="Ward N."/>
            <person name="Eisen J.A."/>
            <person name="Badger J.H."/>
            <person name="Distel D.L."/>
        </authorList>
    </citation>
    <scope>NUCLEOTIDE SEQUENCE [LARGE SCALE GENOMIC DNA]</scope>
    <source>
        <strain evidence="15">ATCC 39867 / T7901</strain>
    </source>
</reference>
<dbReference type="Proteomes" id="UP000009080">
    <property type="component" value="Chromosome"/>
</dbReference>
<dbReference type="GO" id="GO:0016491">
    <property type="term" value="F:oxidoreductase activity"/>
    <property type="evidence" value="ECO:0007669"/>
    <property type="project" value="UniProtKB-KW"/>
</dbReference>
<keyword evidence="9" id="KW-0418">Kinase</keyword>
<evidence type="ECO:0000256" key="8">
    <source>
        <dbReference type="ARBA" id="ARBA00022741"/>
    </source>
</evidence>
<dbReference type="RefSeq" id="WP_015819335.1">
    <property type="nucleotide sequence ID" value="NC_012997.1"/>
</dbReference>
<feature type="domain" description="ABC1 atypical kinase-like" evidence="13">
    <location>
        <begin position="88"/>
        <end position="338"/>
    </location>
</feature>
<protein>
    <submittedName>
        <fullName evidence="14">2-polyprenylphenol 6-hydroxylase</fullName>
        <ecNumber evidence="14">1.14.13.-</ecNumber>
    </submittedName>
</protein>
<proteinExistence type="inferred from homology"/>
<comment type="similarity">
    <text evidence="2">Belongs to the protein kinase superfamily. ADCK protein kinase family.</text>
</comment>
<evidence type="ECO:0000256" key="4">
    <source>
        <dbReference type="ARBA" id="ARBA00022519"/>
    </source>
</evidence>
<dbReference type="SUPFAM" id="SSF56112">
    <property type="entry name" value="Protein kinase-like (PK-like)"/>
    <property type="match status" value="1"/>
</dbReference>
<evidence type="ECO:0000313" key="15">
    <source>
        <dbReference type="Proteomes" id="UP000009080"/>
    </source>
</evidence>
<dbReference type="STRING" id="377629.TERTU_3597"/>
<keyword evidence="14" id="KW-0560">Oxidoreductase</keyword>
<dbReference type="EMBL" id="CP001614">
    <property type="protein sequence ID" value="ACR13222.1"/>
    <property type="molecule type" value="Genomic_DNA"/>
</dbReference>
<keyword evidence="4" id="KW-0997">Cell inner membrane</keyword>
<keyword evidence="8" id="KW-0547">Nucleotide-binding</keyword>
<dbReference type="NCBIfam" id="TIGR01982">
    <property type="entry name" value="UbiB"/>
    <property type="match status" value="1"/>
</dbReference>
<dbReference type="GO" id="GO:0006744">
    <property type="term" value="P:ubiquinone biosynthetic process"/>
    <property type="evidence" value="ECO:0007669"/>
    <property type="project" value="UniProtKB-UniPathway"/>
</dbReference>
<evidence type="ECO:0000259" key="13">
    <source>
        <dbReference type="Pfam" id="PF03109"/>
    </source>
</evidence>
<evidence type="ECO:0000256" key="7">
    <source>
        <dbReference type="ARBA" id="ARBA00022692"/>
    </source>
</evidence>
<sequence length="545" mass="62575">MARLLRLLHILHTIGRYRLDDLLRNPQSPRTLKMLLLAYRLYPKVDEPRGMRLRKAFEELGPIFVKFGQQLSTRPDLMPPDIVSELDRLQDNVAPFSSDLFIEIVERALGKPIDQLFKHFDREPLASASVAQVHTAELHSGEEVVVKAVRPGLEPTIEKDTSLLRWFAELVEKYSSEGRRLRPVEVVDEYRDTIFDELDLCREGANATQLRRNFEGSDMLYIPEVYWDYTRQNVLVLERIYGHSVTDSENLKANGIDLKVLAERGVEVFFTQVFDHNFFHADMHPGNVFISKLHPHNPSYMAVDMAIVGSLTREDQYYLARNLLAMFRRDYRQVAELHVLSGWVPKGTSVSGFEAAIRAVCEPIFEKPLKEISFGQALISLFRTARRYRMPVQPQLVLLQKTLLNIEGMGRQIYPDLDLWATAHPFLERWVRERFSPKALLKDFQYHSPEWIEKFPQVPHLIFDTVTEVKQLAQIAPQLKAASEALRDSESRSSRRLRNSVLNVIAFGLLGSGIWLALQESPQLGALSPQTILLLMTGLVALIIK</sequence>
<dbReference type="InterPro" id="IPR050154">
    <property type="entry name" value="UbiB_kinase"/>
</dbReference>
<organism evidence="14 15">
    <name type="scientific">Teredinibacter turnerae (strain ATCC 39867 / T7901)</name>
    <dbReference type="NCBI Taxonomy" id="377629"/>
    <lineage>
        <taxon>Bacteria</taxon>
        <taxon>Pseudomonadati</taxon>
        <taxon>Pseudomonadota</taxon>
        <taxon>Gammaproteobacteria</taxon>
        <taxon>Cellvibrionales</taxon>
        <taxon>Cellvibrionaceae</taxon>
        <taxon>Teredinibacter</taxon>
    </lineage>
</organism>
<keyword evidence="10" id="KW-0067">ATP-binding</keyword>
<comment type="pathway">
    <text evidence="1">Cofactor biosynthesis; ubiquinone biosynthesis [regulation].</text>
</comment>
<name>C5BRL4_TERTT</name>
<keyword evidence="5" id="KW-0808">Transferase</keyword>
<dbReference type="GO" id="GO:0016301">
    <property type="term" value="F:kinase activity"/>
    <property type="evidence" value="ECO:0007669"/>
    <property type="project" value="UniProtKB-KW"/>
</dbReference>
<dbReference type="PANTHER" id="PTHR10566:SF113">
    <property type="entry name" value="PROTEIN ACTIVITY OF BC1 COMPLEX KINASE 7, CHLOROPLASTIC"/>
    <property type="match status" value="1"/>
</dbReference>
<evidence type="ECO:0000256" key="11">
    <source>
        <dbReference type="ARBA" id="ARBA00022989"/>
    </source>
</evidence>
<keyword evidence="11" id="KW-1133">Transmembrane helix</keyword>
<evidence type="ECO:0000256" key="12">
    <source>
        <dbReference type="ARBA" id="ARBA00023136"/>
    </source>
</evidence>